<gene>
    <name evidence="2" type="ORF">ACFSB2_12230</name>
</gene>
<dbReference type="InterPro" id="IPR011989">
    <property type="entry name" value="ARM-like"/>
</dbReference>
<dbReference type="Proteomes" id="UP001597079">
    <property type="component" value="Unassembled WGS sequence"/>
</dbReference>
<protein>
    <submittedName>
        <fullName evidence="2">HEAT repeat domain-containing protein</fullName>
    </submittedName>
</protein>
<dbReference type="InterPro" id="IPR029063">
    <property type="entry name" value="SAM-dependent_MTases_sf"/>
</dbReference>
<evidence type="ECO:0000313" key="3">
    <source>
        <dbReference type="Proteomes" id="UP001597079"/>
    </source>
</evidence>
<dbReference type="Gene3D" id="3.40.50.150">
    <property type="entry name" value="Vaccinia Virus protein VP39"/>
    <property type="match status" value="1"/>
</dbReference>
<keyword evidence="3" id="KW-1185">Reference proteome</keyword>
<dbReference type="SMART" id="SM00567">
    <property type="entry name" value="EZ_HEAT"/>
    <property type="match status" value="3"/>
</dbReference>
<organism evidence="2 3">
    <name type="scientific">Alicyclobacillus fodiniaquatilis</name>
    <dbReference type="NCBI Taxonomy" id="1661150"/>
    <lineage>
        <taxon>Bacteria</taxon>
        <taxon>Bacillati</taxon>
        <taxon>Bacillota</taxon>
        <taxon>Bacilli</taxon>
        <taxon>Bacillales</taxon>
        <taxon>Alicyclobacillaceae</taxon>
        <taxon>Alicyclobacillus</taxon>
    </lineage>
</organism>
<dbReference type="CDD" id="cd02440">
    <property type="entry name" value="AdoMet_MTases"/>
    <property type="match status" value="1"/>
</dbReference>
<dbReference type="Gene3D" id="1.25.10.10">
    <property type="entry name" value="Leucine-rich Repeat Variant"/>
    <property type="match status" value="1"/>
</dbReference>
<dbReference type="PRINTS" id="PR00507">
    <property type="entry name" value="N12N6MTFRASE"/>
</dbReference>
<dbReference type="PANTHER" id="PTHR14911">
    <property type="entry name" value="THUMP DOMAIN-CONTAINING"/>
    <property type="match status" value="1"/>
</dbReference>
<dbReference type="InterPro" id="IPR016024">
    <property type="entry name" value="ARM-type_fold"/>
</dbReference>
<proteinExistence type="predicted"/>
<dbReference type="SUPFAM" id="SSF53335">
    <property type="entry name" value="S-adenosyl-L-methionine-dependent methyltransferases"/>
    <property type="match status" value="1"/>
</dbReference>
<dbReference type="Pfam" id="PF01170">
    <property type="entry name" value="UPF0020"/>
    <property type="match status" value="1"/>
</dbReference>
<dbReference type="PANTHER" id="PTHR14911:SF13">
    <property type="entry name" value="TRNA (GUANINE(6)-N2)-METHYLTRANSFERASE THUMP3"/>
    <property type="match status" value="1"/>
</dbReference>
<evidence type="ECO:0000313" key="2">
    <source>
        <dbReference type="EMBL" id="MFD1675460.1"/>
    </source>
</evidence>
<evidence type="ECO:0000259" key="1">
    <source>
        <dbReference type="Pfam" id="PF01170"/>
    </source>
</evidence>
<dbReference type="InterPro" id="IPR004155">
    <property type="entry name" value="PBS_lyase_HEAT"/>
</dbReference>
<dbReference type="EMBL" id="JBHUCX010000028">
    <property type="protein sequence ID" value="MFD1675460.1"/>
    <property type="molecule type" value="Genomic_DNA"/>
</dbReference>
<dbReference type="Pfam" id="PF13646">
    <property type="entry name" value="HEAT_2"/>
    <property type="match status" value="1"/>
</dbReference>
<dbReference type="InterPro" id="IPR000241">
    <property type="entry name" value="RlmKL-like_Mtase"/>
</dbReference>
<name>A0ABW4JJR3_9BACL</name>
<dbReference type="SUPFAM" id="SSF48371">
    <property type="entry name" value="ARM repeat"/>
    <property type="match status" value="1"/>
</dbReference>
<feature type="domain" description="Ribosomal RNA large subunit methyltransferase K/L-like methyltransferase" evidence="1">
    <location>
        <begin position="452"/>
        <end position="597"/>
    </location>
</feature>
<comment type="caution">
    <text evidence="2">The sequence shown here is derived from an EMBL/GenBank/DDBJ whole genome shotgun (WGS) entry which is preliminary data.</text>
</comment>
<reference evidence="3" key="1">
    <citation type="journal article" date="2019" name="Int. J. Syst. Evol. Microbiol.">
        <title>The Global Catalogue of Microorganisms (GCM) 10K type strain sequencing project: providing services to taxonomists for standard genome sequencing and annotation.</title>
        <authorList>
            <consortium name="The Broad Institute Genomics Platform"/>
            <consortium name="The Broad Institute Genome Sequencing Center for Infectious Disease"/>
            <person name="Wu L."/>
            <person name="Ma J."/>
        </authorList>
    </citation>
    <scope>NUCLEOTIDE SEQUENCE [LARGE SCALE GENOMIC DNA]</scope>
    <source>
        <strain evidence="3">CGMCC 1.12286</strain>
    </source>
</reference>
<sequence length="623" mass="68074">MPDADLYSALVALAKGAEKSRQRVATKLASAPLDVRKAVFMRGITSKNPKIRRATCALVGELREEDALPEMLNALQDAHQDVVQMAVWSIGRMQVRAAIPALVELIASGCGFKVAKTAVWAFGEIGDDGVLPTLSSMLQDPNARLCEGILVCGIKLGHKAFVELLQALDCAQPQVQNALRDASYASGEIRGALMRAVIRTKDAKTLVSILAAIPYATLHEADYERLLASDQAAVREATYRSIAHCALRRNVKREWLLGALDDASNQVVITALQCLAEYMNEDGAVIERVQWLFDHHPSPKIRSVATDLLQRRDVFLQVRQLAPKWRRFVLETLPGLESFVAMEADCLGIVFQTQMSGAGWLEVRLDENSSSVAEMKSMHTISRICAVASVTDATGNCEVNPYLQALFSQHGVNAQNGQTVDLEQVRINGQVFAIAPLIEERDMRRPARKLRATSLDWRVARAMVLCTKPKPDDVFVDPTCGSGTLLLERATIAPYQALIGGDCDRAAVAAAQHNLKHCQDVMLHEWDAVSTPLAAGSVDVVVANLPFGRRVGNHEGNVALYPALLKEVIRILRVGGCAVFLTQEIALLSDVVQTWKSQVVCELDQAVAMGGLAPHLFCIRKVR</sequence>
<accession>A0ABW4JJR3</accession>
<dbReference type="RefSeq" id="WP_377943332.1">
    <property type="nucleotide sequence ID" value="NZ_JBHUCX010000028.1"/>
</dbReference>